<dbReference type="InterPro" id="IPR051135">
    <property type="entry name" value="Gal/GlcNAc/GalNAc_ST"/>
</dbReference>
<evidence type="ECO:0000313" key="3">
    <source>
        <dbReference type="Proteomes" id="UP000014760"/>
    </source>
</evidence>
<dbReference type="EnsemblMetazoa" id="CapteT186382">
    <property type="protein sequence ID" value="CapteP186382"/>
    <property type="gene ID" value="CapteG186382"/>
</dbReference>
<dbReference type="EMBL" id="KB307403">
    <property type="protein sequence ID" value="ELT98961.1"/>
    <property type="molecule type" value="Genomic_DNA"/>
</dbReference>
<dbReference type="AlphaFoldDB" id="R7U5J4"/>
<dbReference type="InterPro" id="IPR027417">
    <property type="entry name" value="P-loop_NTPase"/>
</dbReference>
<gene>
    <name evidence="1" type="ORF">CAPTEDRAFT_186382</name>
</gene>
<dbReference type="GO" id="GO:0006044">
    <property type="term" value="P:N-acetylglucosamine metabolic process"/>
    <property type="evidence" value="ECO:0007669"/>
    <property type="project" value="TreeGrafter"/>
</dbReference>
<protein>
    <submittedName>
        <fullName evidence="1 2">Uncharacterized protein</fullName>
    </submittedName>
</protein>
<dbReference type="HOGENOM" id="CLU_028381_2_1_1"/>
<dbReference type="EMBL" id="AMQN01010248">
    <property type="status" value="NOT_ANNOTATED_CDS"/>
    <property type="molecule type" value="Genomic_DNA"/>
</dbReference>
<keyword evidence="3" id="KW-1185">Reference proteome</keyword>
<dbReference type="GO" id="GO:0001517">
    <property type="term" value="F:N-acetylglucosamine 6-O-sulfotransferase activity"/>
    <property type="evidence" value="ECO:0007669"/>
    <property type="project" value="TreeGrafter"/>
</dbReference>
<dbReference type="PANTHER" id="PTHR10704:SF71">
    <property type="entry name" value="CARBOHYDRATE SULFOTRANSFERASE 1-LIKE"/>
    <property type="match status" value="1"/>
</dbReference>
<dbReference type="PANTHER" id="PTHR10704">
    <property type="entry name" value="CARBOHYDRATE SULFOTRANSFERASE"/>
    <property type="match status" value="1"/>
</dbReference>
<dbReference type="SUPFAM" id="SSF52540">
    <property type="entry name" value="P-loop containing nucleoside triphosphate hydrolases"/>
    <property type="match status" value="1"/>
</dbReference>
<dbReference type="OrthoDB" id="6138663at2759"/>
<dbReference type="Proteomes" id="UP000014760">
    <property type="component" value="Unassembled WGS sequence"/>
</dbReference>
<evidence type="ECO:0000313" key="1">
    <source>
        <dbReference type="EMBL" id="ELT98961.1"/>
    </source>
</evidence>
<accession>R7U5J4</accession>
<organism evidence="1">
    <name type="scientific">Capitella teleta</name>
    <name type="common">Polychaete worm</name>
    <dbReference type="NCBI Taxonomy" id="283909"/>
    <lineage>
        <taxon>Eukaryota</taxon>
        <taxon>Metazoa</taxon>
        <taxon>Spiralia</taxon>
        <taxon>Lophotrochozoa</taxon>
        <taxon>Annelida</taxon>
        <taxon>Polychaeta</taxon>
        <taxon>Sedentaria</taxon>
        <taxon>Scolecida</taxon>
        <taxon>Capitellidae</taxon>
        <taxon>Capitella</taxon>
    </lineage>
</organism>
<sequence>MMGLQMRGSSVRRLRVIGLACGTLALLYFWTMDQKIFFSNSKTLKNRHEVLSSKNIPGQTGHHTAFLQQTVKSPTKILIHAYMRGGSTFLSEVFNKNSEAILWYEPLAPVYGLLYGLPMPRMNSLITPVSDLPVKKRIIEPWEEKQIVDYFKNLFECRLFKLPRGSVTDMFMRSTYKLRKYVSCYKQAVENITGSRQGLWNANCIENSLVGEFCTGKNFDKNLQYAKKQGCHVYLQRLAQLADSTPNVTLEEVRKYFGADKTNKTLKYFHDNEICMQNLYNAAKRCLQATQAEECCIETSIRAAKVIRLKMYDIAPVMEAIPDLFTLYYYRDPRAIAKSRIDVSSRDYGDSIWIQAVNNICIAMEQDISATVSLETKFPGRLLFLKYEDIIKDAKTALGKLHQQMGHKLTSKVLYHINGIMHATKDGGKFQVQRRNASSLINSWRQTFSEVAMQKVNALKSCQFVFQYFGYSMK</sequence>
<proteinExistence type="predicted"/>
<dbReference type="Gene3D" id="3.40.50.300">
    <property type="entry name" value="P-loop containing nucleotide triphosphate hydrolases"/>
    <property type="match status" value="1"/>
</dbReference>
<name>R7U5J4_CAPTE</name>
<evidence type="ECO:0000313" key="2">
    <source>
        <dbReference type="EnsemblMetazoa" id="CapteP186382"/>
    </source>
</evidence>
<reference evidence="2" key="3">
    <citation type="submission" date="2015-06" db="UniProtKB">
        <authorList>
            <consortium name="EnsemblMetazoa"/>
        </authorList>
    </citation>
    <scope>IDENTIFICATION</scope>
</reference>
<dbReference type="GO" id="GO:0006790">
    <property type="term" value="P:sulfur compound metabolic process"/>
    <property type="evidence" value="ECO:0007669"/>
    <property type="project" value="TreeGrafter"/>
</dbReference>
<reference evidence="3" key="1">
    <citation type="submission" date="2012-12" db="EMBL/GenBank/DDBJ databases">
        <authorList>
            <person name="Hellsten U."/>
            <person name="Grimwood J."/>
            <person name="Chapman J.A."/>
            <person name="Shapiro H."/>
            <person name="Aerts A."/>
            <person name="Otillar R.P."/>
            <person name="Terry A.Y."/>
            <person name="Boore J.L."/>
            <person name="Simakov O."/>
            <person name="Marletaz F."/>
            <person name="Cho S.-J."/>
            <person name="Edsinger-Gonzales E."/>
            <person name="Havlak P."/>
            <person name="Kuo D.-H."/>
            <person name="Larsson T."/>
            <person name="Lv J."/>
            <person name="Arendt D."/>
            <person name="Savage R."/>
            <person name="Osoegawa K."/>
            <person name="de Jong P."/>
            <person name="Lindberg D.R."/>
            <person name="Seaver E.C."/>
            <person name="Weisblat D.A."/>
            <person name="Putnam N.H."/>
            <person name="Grigoriev I.V."/>
            <person name="Rokhsar D.S."/>
        </authorList>
    </citation>
    <scope>NUCLEOTIDE SEQUENCE</scope>
    <source>
        <strain evidence="3">I ESC-2004</strain>
    </source>
</reference>
<reference evidence="1 3" key="2">
    <citation type="journal article" date="2013" name="Nature">
        <title>Insights into bilaterian evolution from three spiralian genomes.</title>
        <authorList>
            <person name="Simakov O."/>
            <person name="Marletaz F."/>
            <person name="Cho S.J."/>
            <person name="Edsinger-Gonzales E."/>
            <person name="Havlak P."/>
            <person name="Hellsten U."/>
            <person name="Kuo D.H."/>
            <person name="Larsson T."/>
            <person name="Lv J."/>
            <person name="Arendt D."/>
            <person name="Savage R."/>
            <person name="Osoegawa K."/>
            <person name="de Jong P."/>
            <person name="Grimwood J."/>
            <person name="Chapman J.A."/>
            <person name="Shapiro H."/>
            <person name="Aerts A."/>
            <person name="Otillar R.P."/>
            <person name="Terry A.Y."/>
            <person name="Boore J.L."/>
            <person name="Grigoriev I.V."/>
            <person name="Lindberg D.R."/>
            <person name="Seaver E.C."/>
            <person name="Weisblat D.A."/>
            <person name="Putnam N.H."/>
            <person name="Rokhsar D.S."/>
        </authorList>
    </citation>
    <scope>NUCLEOTIDE SEQUENCE</scope>
    <source>
        <strain evidence="1 3">I ESC-2004</strain>
    </source>
</reference>